<dbReference type="InterPro" id="IPR001394">
    <property type="entry name" value="Peptidase_C19_UCH"/>
</dbReference>
<dbReference type="Pfam" id="PF25822">
    <property type="entry name" value="UBL_USP40"/>
    <property type="match status" value="1"/>
</dbReference>
<reference evidence="4 5" key="1">
    <citation type="submission" date="2024-11" db="EMBL/GenBank/DDBJ databases">
        <title>Chromosome-level genome assembly of the freshwater bivalve Anodonta woodiana.</title>
        <authorList>
            <person name="Chen X."/>
        </authorList>
    </citation>
    <scope>NUCLEOTIDE SEQUENCE [LARGE SCALE GENOMIC DNA]</scope>
    <source>
        <strain evidence="4">MN2024</strain>
        <tissue evidence="4">Gills</tissue>
    </source>
</reference>
<evidence type="ECO:0000313" key="4">
    <source>
        <dbReference type="EMBL" id="KAL3831809.1"/>
    </source>
</evidence>
<dbReference type="Proteomes" id="UP001634394">
    <property type="component" value="Unassembled WGS sequence"/>
</dbReference>
<dbReference type="InterPro" id="IPR018200">
    <property type="entry name" value="USP_CS"/>
</dbReference>
<feature type="coiled-coil region" evidence="1">
    <location>
        <begin position="515"/>
        <end position="542"/>
    </location>
</feature>
<dbReference type="SUPFAM" id="SSF54001">
    <property type="entry name" value="Cysteine proteinases"/>
    <property type="match status" value="1"/>
</dbReference>
<dbReference type="InterPro" id="IPR050164">
    <property type="entry name" value="Peptidase_C19"/>
</dbReference>
<protein>
    <recommendedName>
        <fullName evidence="3">USP domain-containing protein</fullName>
    </recommendedName>
</protein>
<proteinExistence type="predicted"/>
<dbReference type="InterPro" id="IPR038765">
    <property type="entry name" value="Papain-like_cys_pep_sf"/>
</dbReference>
<evidence type="ECO:0000256" key="2">
    <source>
        <dbReference type="SAM" id="MobiDB-lite"/>
    </source>
</evidence>
<dbReference type="PANTHER" id="PTHR24006:SF842">
    <property type="entry name" value="UBIQUITIN CARBOXYL-TERMINAL HYDROLASE 40"/>
    <property type="match status" value="1"/>
</dbReference>
<keyword evidence="5" id="KW-1185">Reference proteome</keyword>
<dbReference type="InterPro" id="IPR057763">
    <property type="entry name" value="UBL_USP40"/>
</dbReference>
<dbReference type="Gene3D" id="3.90.70.10">
    <property type="entry name" value="Cysteine proteinases"/>
    <property type="match status" value="2"/>
</dbReference>
<dbReference type="PROSITE" id="PS00973">
    <property type="entry name" value="USP_2"/>
    <property type="match status" value="1"/>
</dbReference>
<evidence type="ECO:0000313" key="5">
    <source>
        <dbReference type="Proteomes" id="UP001634394"/>
    </source>
</evidence>
<dbReference type="PROSITE" id="PS00972">
    <property type="entry name" value="USP_1"/>
    <property type="match status" value="1"/>
</dbReference>
<dbReference type="AlphaFoldDB" id="A0ABD3T4G5"/>
<evidence type="ECO:0000256" key="1">
    <source>
        <dbReference type="SAM" id="Coils"/>
    </source>
</evidence>
<feature type="region of interest" description="Disordered" evidence="2">
    <location>
        <begin position="1121"/>
        <end position="1158"/>
    </location>
</feature>
<accession>A0ABD3T4G5</accession>
<dbReference type="PANTHER" id="PTHR24006">
    <property type="entry name" value="UBIQUITIN CARBOXYL-TERMINAL HYDROLASE"/>
    <property type="match status" value="1"/>
</dbReference>
<dbReference type="SUPFAM" id="SSF54236">
    <property type="entry name" value="Ubiquitin-like"/>
    <property type="match status" value="1"/>
</dbReference>
<dbReference type="FunFam" id="3.90.70.10:FF:000043">
    <property type="entry name" value="Ubiquitin carboxyl-terminal hydrolase 40"/>
    <property type="match status" value="1"/>
</dbReference>
<dbReference type="InterPro" id="IPR028889">
    <property type="entry name" value="USP"/>
</dbReference>
<feature type="domain" description="USP" evidence="3">
    <location>
        <begin position="40"/>
        <end position="495"/>
    </location>
</feature>
<comment type="caution">
    <text evidence="4">The sequence shown here is derived from an EMBL/GenBank/DDBJ whole genome shotgun (WGS) entry which is preliminary data.</text>
</comment>
<name>A0ABD3T4G5_SINWO</name>
<dbReference type="Pfam" id="PF00443">
    <property type="entry name" value="UCH"/>
    <property type="match status" value="1"/>
</dbReference>
<dbReference type="PROSITE" id="PS50235">
    <property type="entry name" value="USP_3"/>
    <property type="match status" value="1"/>
</dbReference>
<sequence>MLSEFFDPWESLESQTLDNVVMRKPGFDVPPPPRLQCGLCGINNQGATCYLNSLLQTLLYTPELRGLTLPSHIYVRIIPIQLQRLFARLLLSNQQSVKTVELTESFGWTNHEELQQHDVQELNRILFSAIEDSLVGTSGTHLIQRLYHGTTVNQITCSECNKVSEKEEDFLDLTLAVAGHSGLEDGLKSCFTDVEVMDGKNQYRCGSCNKLVNATKCAKIRCLPQILTISLLRFSFNFQKQERYKETGKYTFPSTINMAPFYEKSDRDKDTEYELFSVVIHRGSAYGGHYFAYIRDVDNLGKWVPPEEEEVQIAPDPSKGEVDFIDCDSPVDVLRILLEQHEKKAMHVETLHKELVNKTGVSWKKRYKKHYGSIIEFFSKYNDTFTWDPATMTVTLNESGSQHNETTEEKQTESPENDGKDDVTNVESEVRCSAQTSGCSQKKKNKNRSPNSVVPPEGHRWFKFDDSHVKSIHAKEIEKQFSGKESAYMLFYRKKSRAGSAQVNNPYYGIPEDLVNDVLEENKELDRKRQEYETKVNNLTLQIHFGCNYEFRNGALQPLPDSCTWMELSIDRRKEMSVLLQEIADLGGELVPEGFVVHRMNQTAAGGHLYDLLSNDCDKQLQQLDITDNTQLFIWNGKEVQKVPVLTGAFNEPIFLTIIYGEQSQINLGFNKSMSLDELKGIICDNSNIRRNCLQLKRLVGKESELKAVMLEGDQNSLENLGLKDGDQLVAENMTSKRSSVEQVTIAASNKFLLQVENHCTQITLTFTPDEPTSSCPDLEIFVDRKMLVSHCLELMKEKADLLDGHWHLRKTNWCREAAEVLNDLDCTLEDAHVDDGSHLLLEKGKIPAKGNLNLPIWLYPTLENAASREDSSRAGIISMIMTAIQNLMRHVEEPKTPSRTLPVQIGEIEISKTATLYDLKLQVMTLLIATELTVPSPDFMRLCLVEQGQPATILRDRNQTLQRMKINSGSMIALQILPEEENLRPSDVVIQIKKRIRDTLDYESELELIWDTSQGASAENLKEAVANALLIPVESLCIAKHLPHKFEWLVIEEGLPHSQGKKNGKKKGKPYKASLCQSPYNIKDGDVIGAKDLSFDPLNEDTFVTIQDLNGKEQFQREAELKRKEREEKKSLQGEFCEEKKKRRPEVSLSIKVGDFS</sequence>
<feature type="compositionally biased region" description="Basic and acidic residues" evidence="2">
    <location>
        <begin position="1121"/>
        <end position="1141"/>
    </location>
</feature>
<organism evidence="4 5">
    <name type="scientific">Sinanodonta woodiana</name>
    <name type="common">Chinese pond mussel</name>
    <name type="synonym">Anodonta woodiana</name>
    <dbReference type="NCBI Taxonomy" id="1069815"/>
    <lineage>
        <taxon>Eukaryota</taxon>
        <taxon>Metazoa</taxon>
        <taxon>Spiralia</taxon>
        <taxon>Lophotrochozoa</taxon>
        <taxon>Mollusca</taxon>
        <taxon>Bivalvia</taxon>
        <taxon>Autobranchia</taxon>
        <taxon>Heteroconchia</taxon>
        <taxon>Palaeoheterodonta</taxon>
        <taxon>Unionida</taxon>
        <taxon>Unionoidea</taxon>
        <taxon>Unionidae</taxon>
        <taxon>Unioninae</taxon>
        <taxon>Sinanodonta</taxon>
    </lineage>
</organism>
<keyword evidence="1" id="KW-0175">Coiled coil</keyword>
<gene>
    <name evidence="4" type="ORF">ACJMK2_023512</name>
</gene>
<dbReference type="InterPro" id="IPR029071">
    <property type="entry name" value="Ubiquitin-like_domsf"/>
</dbReference>
<dbReference type="EMBL" id="JBJQND010000019">
    <property type="protein sequence ID" value="KAL3831809.1"/>
    <property type="molecule type" value="Genomic_DNA"/>
</dbReference>
<feature type="compositionally biased region" description="Basic and acidic residues" evidence="2">
    <location>
        <begin position="405"/>
        <end position="423"/>
    </location>
</feature>
<evidence type="ECO:0000259" key="3">
    <source>
        <dbReference type="PROSITE" id="PS50235"/>
    </source>
</evidence>
<feature type="region of interest" description="Disordered" evidence="2">
    <location>
        <begin position="397"/>
        <end position="458"/>
    </location>
</feature>